<dbReference type="AlphaFoldDB" id="A0A0K2U361"/>
<organism evidence="1">
    <name type="scientific">Lepeophtheirus salmonis</name>
    <name type="common">Salmon louse</name>
    <name type="synonym">Caligus salmonis</name>
    <dbReference type="NCBI Taxonomy" id="72036"/>
    <lineage>
        <taxon>Eukaryota</taxon>
        <taxon>Metazoa</taxon>
        <taxon>Ecdysozoa</taxon>
        <taxon>Arthropoda</taxon>
        <taxon>Crustacea</taxon>
        <taxon>Multicrustacea</taxon>
        <taxon>Hexanauplia</taxon>
        <taxon>Copepoda</taxon>
        <taxon>Siphonostomatoida</taxon>
        <taxon>Caligidae</taxon>
        <taxon>Lepeophtheirus</taxon>
    </lineage>
</organism>
<sequence length="58" mass="6789">CVRIKVINNYSHIRRTSQEGTNQHSNIILFKIPRSKESGYQRRNGNRVFLALVLNFNS</sequence>
<dbReference type="EMBL" id="HACA01014775">
    <property type="protein sequence ID" value="CDW32136.1"/>
    <property type="molecule type" value="Transcribed_RNA"/>
</dbReference>
<proteinExistence type="predicted"/>
<feature type="non-terminal residue" evidence="1">
    <location>
        <position position="1"/>
    </location>
</feature>
<protein>
    <submittedName>
        <fullName evidence="1">Uncharacterized protein</fullName>
    </submittedName>
</protein>
<name>A0A0K2U361_LEPSM</name>
<reference evidence="1" key="1">
    <citation type="submission" date="2014-05" db="EMBL/GenBank/DDBJ databases">
        <authorList>
            <person name="Chronopoulou M."/>
        </authorList>
    </citation>
    <scope>NUCLEOTIDE SEQUENCE</scope>
    <source>
        <tissue evidence="1">Whole organism</tissue>
    </source>
</reference>
<evidence type="ECO:0000313" key="1">
    <source>
        <dbReference type="EMBL" id="CDW32136.1"/>
    </source>
</evidence>
<accession>A0A0K2U361</accession>